<dbReference type="EMBL" id="JABACI010000005">
    <property type="protein sequence ID" value="NLP85429.1"/>
    <property type="molecule type" value="Genomic_DNA"/>
</dbReference>
<comment type="caution">
    <text evidence="1">The sequence shown here is derived from an EMBL/GenBank/DDBJ whole genome shotgun (WGS) entry which is preliminary data.</text>
</comment>
<accession>A0ABX1KEU7</accession>
<dbReference type="Proteomes" id="UP001429745">
    <property type="component" value="Unassembled WGS sequence"/>
</dbReference>
<gene>
    <name evidence="1" type="ORF">HF576_16400</name>
</gene>
<sequence length="48" mass="5349">MSKNIDLESAAVLAMRFAEIAREKGWDVGVREEAQFILALKDVTARQA</sequence>
<reference evidence="1 2" key="1">
    <citation type="submission" date="2020-04" db="EMBL/GenBank/DDBJ databases">
        <title>CFH 90308 Microbacterium sp.</title>
        <authorList>
            <person name="Nie G."/>
            <person name="Ming H."/>
            <person name="Xia T."/>
        </authorList>
    </citation>
    <scope>NUCLEOTIDE SEQUENCE [LARGE SCALE GENOMIC DNA]</scope>
    <source>
        <strain evidence="1 2">CFH 90308</strain>
    </source>
</reference>
<dbReference type="RefSeq" id="WP_168913920.1">
    <property type="nucleotide sequence ID" value="NZ_JABACI010000005.1"/>
</dbReference>
<evidence type="ECO:0000313" key="2">
    <source>
        <dbReference type="Proteomes" id="UP001429745"/>
    </source>
</evidence>
<evidence type="ECO:0000313" key="1">
    <source>
        <dbReference type="EMBL" id="NLP85429.1"/>
    </source>
</evidence>
<name>A0ABX1KEU7_9MICO</name>
<protein>
    <submittedName>
        <fullName evidence="1">Uncharacterized protein</fullName>
    </submittedName>
</protein>
<proteinExistence type="predicted"/>
<organism evidence="1 2">
    <name type="scientific">Microbacterium salsuginis</name>
    <dbReference type="NCBI Taxonomy" id="2722803"/>
    <lineage>
        <taxon>Bacteria</taxon>
        <taxon>Bacillati</taxon>
        <taxon>Actinomycetota</taxon>
        <taxon>Actinomycetes</taxon>
        <taxon>Micrococcales</taxon>
        <taxon>Microbacteriaceae</taxon>
        <taxon>Microbacterium</taxon>
    </lineage>
</organism>
<keyword evidence="2" id="KW-1185">Reference proteome</keyword>